<keyword evidence="3" id="KW-0805">Transcription regulation</keyword>
<feature type="domain" description="Zn(2)-C6 fungal-type" evidence="7">
    <location>
        <begin position="76"/>
        <end position="108"/>
    </location>
</feature>
<keyword evidence="2" id="KW-0862">Zinc</keyword>
<protein>
    <recommendedName>
        <fullName evidence="7">Zn(2)-C6 fungal-type domain-containing protein</fullName>
    </recommendedName>
</protein>
<dbReference type="Pfam" id="PF00172">
    <property type="entry name" value="Zn_clus"/>
    <property type="match status" value="1"/>
</dbReference>
<sequence>MPSLKITEPPNMPSPTSDVTRKEHKMLCSAICGLSFPIANLFRICRFFTSAVMNRLPTNSQRVVKPGVKKRRPPLACIQCYQRKLKCGRELPACSRCSKAGNANECTYRGDKERPPSVDGLFNDGPSGGANGAAASYRIENSSTETRGRHAISAIQEVDMTHLEGQGNFTKFYGYSYPLNLYQQMLLVAATAASYHPGVCIDAFSHKTTHDHVVKWVEAAEAWVSSQSNQPPRSWDILMSHSLLLIAKRANFIKEGSLWTSSGTLVRWAMAAGYHREVVSAARIPPFCREMRRRLWVTIVELDLQASIERGMPPSVRTEDFNVKPPLNADDENLEESMQDSLAGMPITTLTNISFQALLYRSLPVRLRICAFINGCCEEADFDKVLKLEEELRQAFRDIPTFNNPQADPRQHQTATYIKSMLGIVLHQYMLLLHFHFLVQTTSSSKALICRRARLEASMKILDYYQRLLNDEALPEQACRTGLILAALNICHEIDLNNGSQGCDQSTITIFPEISTFLIANVEKVLEILEKRISLTFNGLNEYYITRQAVIRQEQPFPDACDDGESRGNQLSIDANYMGSDIMTDLISSMLSLFVYESY</sequence>
<dbReference type="Gene3D" id="4.10.240.10">
    <property type="entry name" value="Zn(2)-C6 fungal-type DNA-binding domain"/>
    <property type="match status" value="1"/>
</dbReference>
<dbReference type="InterPro" id="IPR051430">
    <property type="entry name" value="Fungal_TF_Env_Response"/>
</dbReference>
<reference evidence="9" key="1">
    <citation type="journal article" date="2012" name="Mol. Plant Microbe Interact.">
        <title>A highly conserved effector in Fusarium oxysporum is required for full virulence on Arabidopsis.</title>
        <authorList>
            <person name="Thatcher L.F."/>
            <person name="Gardiner D.M."/>
            <person name="Kazan K."/>
            <person name="Manners J."/>
        </authorList>
    </citation>
    <scope>NUCLEOTIDE SEQUENCE [LARGE SCALE GENOMIC DNA]</scope>
    <source>
        <strain evidence="9">Fo5176</strain>
    </source>
</reference>
<dbReference type="GO" id="GO:0008270">
    <property type="term" value="F:zinc ion binding"/>
    <property type="evidence" value="ECO:0007669"/>
    <property type="project" value="InterPro"/>
</dbReference>
<dbReference type="CDD" id="cd12148">
    <property type="entry name" value="fungal_TF_MHR"/>
    <property type="match status" value="1"/>
</dbReference>
<dbReference type="Proteomes" id="UP000002489">
    <property type="component" value="Unassembled WGS sequence"/>
</dbReference>
<dbReference type="PROSITE" id="PS50048">
    <property type="entry name" value="ZN2_CY6_FUNGAL_2"/>
    <property type="match status" value="1"/>
</dbReference>
<evidence type="ECO:0000256" key="5">
    <source>
        <dbReference type="ARBA" id="ARBA00023163"/>
    </source>
</evidence>
<evidence type="ECO:0000256" key="6">
    <source>
        <dbReference type="ARBA" id="ARBA00023242"/>
    </source>
</evidence>
<organism evidence="8 9">
    <name type="scientific">Fusarium oxysporum (strain Fo5176)</name>
    <name type="common">Fusarium vascular wilt</name>
    <dbReference type="NCBI Taxonomy" id="660025"/>
    <lineage>
        <taxon>Eukaryota</taxon>
        <taxon>Fungi</taxon>
        <taxon>Dikarya</taxon>
        <taxon>Ascomycota</taxon>
        <taxon>Pezizomycotina</taxon>
        <taxon>Sordariomycetes</taxon>
        <taxon>Hypocreomycetidae</taxon>
        <taxon>Hypocreales</taxon>
        <taxon>Nectriaceae</taxon>
        <taxon>Fusarium</taxon>
        <taxon>Fusarium oxysporum species complex</taxon>
    </lineage>
</organism>
<accession>A0A0D2XPA2</accession>
<keyword evidence="6" id="KW-0539">Nucleus</keyword>
<dbReference type="PANTHER" id="PTHR31944">
    <property type="entry name" value="HEME-RESPONSIVE ZINC FINGER TRANSCRIPTION FACTOR HAP1"/>
    <property type="match status" value="1"/>
</dbReference>
<keyword evidence="1" id="KW-0479">Metal-binding</keyword>
<evidence type="ECO:0000313" key="8">
    <source>
        <dbReference type="EnsemblFungi" id="FOXG_05790P0"/>
    </source>
</evidence>
<dbReference type="GO" id="GO:0000978">
    <property type="term" value="F:RNA polymerase II cis-regulatory region sequence-specific DNA binding"/>
    <property type="evidence" value="ECO:0007669"/>
    <property type="project" value="TreeGrafter"/>
</dbReference>
<evidence type="ECO:0000313" key="9">
    <source>
        <dbReference type="Proteomes" id="UP000002489"/>
    </source>
</evidence>
<dbReference type="PANTHER" id="PTHR31944:SF130">
    <property type="entry name" value="ZN(II)2CYS6 TRANSCRIPTION FACTO (EUROFUNG)"/>
    <property type="match status" value="1"/>
</dbReference>
<dbReference type="GO" id="GO:0006351">
    <property type="term" value="P:DNA-templated transcription"/>
    <property type="evidence" value="ECO:0007669"/>
    <property type="project" value="InterPro"/>
</dbReference>
<dbReference type="InterPro" id="IPR036864">
    <property type="entry name" value="Zn2-C6_fun-type_DNA-bd_sf"/>
</dbReference>
<dbReference type="EnsemblFungi" id="FOXG_05790T0">
    <property type="protein sequence ID" value="FOXG_05790P0"/>
    <property type="gene ID" value="FOXG_05790"/>
</dbReference>
<evidence type="ECO:0000256" key="4">
    <source>
        <dbReference type="ARBA" id="ARBA00023125"/>
    </source>
</evidence>
<evidence type="ECO:0000256" key="1">
    <source>
        <dbReference type="ARBA" id="ARBA00022723"/>
    </source>
</evidence>
<dbReference type="GO" id="GO:0005634">
    <property type="term" value="C:nucleus"/>
    <property type="evidence" value="ECO:0007669"/>
    <property type="project" value="TreeGrafter"/>
</dbReference>
<dbReference type="GO" id="GO:0001228">
    <property type="term" value="F:DNA-binding transcription activator activity, RNA polymerase II-specific"/>
    <property type="evidence" value="ECO:0007669"/>
    <property type="project" value="TreeGrafter"/>
</dbReference>
<dbReference type="CDD" id="cd00067">
    <property type="entry name" value="GAL4"/>
    <property type="match status" value="1"/>
</dbReference>
<dbReference type="AlphaFoldDB" id="A0A0D2XPA2"/>
<name>A0A0D2XPA2_FUSOF</name>
<dbReference type="SMART" id="SM00906">
    <property type="entry name" value="Fungal_trans"/>
    <property type="match status" value="1"/>
</dbReference>
<evidence type="ECO:0000256" key="3">
    <source>
        <dbReference type="ARBA" id="ARBA00023015"/>
    </source>
</evidence>
<proteinExistence type="predicted"/>
<dbReference type="SMART" id="SM00066">
    <property type="entry name" value="GAL4"/>
    <property type="match status" value="1"/>
</dbReference>
<evidence type="ECO:0000256" key="2">
    <source>
        <dbReference type="ARBA" id="ARBA00022833"/>
    </source>
</evidence>
<reference evidence="8" key="2">
    <citation type="submission" date="2025-08" db="UniProtKB">
        <authorList>
            <consortium name="EnsemblFungi"/>
        </authorList>
    </citation>
    <scope>IDENTIFICATION</scope>
    <source>
        <strain evidence="8">4287 / CBS 123668 / FGSC 9935 / NRRL 34936</strain>
    </source>
</reference>
<keyword evidence="5" id="KW-0804">Transcription</keyword>
<keyword evidence="4" id="KW-0238">DNA-binding</keyword>
<dbReference type="InterPro" id="IPR007219">
    <property type="entry name" value="XnlR_reg_dom"/>
</dbReference>
<dbReference type="SUPFAM" id="SSF57701">
    <property type="entry name" value="Zn2/Cys6 DNA-binding domain"/>
    <property type="match status" value="1"/>
</dbReference>
<evidence type="ECO:0000259" key="7">
    <source>
        <dbReference type="PROSITE" id="PS50048"/>
    </source>
</evidence>
<dbReference type="Pfam" id="PF04082">
    <property type="entry name" value="Fungal_trans"/>
    <property type="match status" value="1"/>
</dbReference>
<dbReference type="InterPro" id="IPR001138">
    <property type="entry name" value="Zn2Cys6_DnaBD"/>
</dbReference>